<dbReference type="Pfam" id="PF01235">
    <property type="entry name" value="Na_Ala_symp"/>
    <property type="match status" value="1"/>
</dbReference>
<comment type="similarity">
    <text evidence="2 8">Belongs to the alanine or glycine:cation symporter (AGCS) (TC 2.A.25) family.</text>
</comment>
<evidence type="ECO:0000256" key="8">
    <source>
        <dbReference type="RuleBase" id="RU363064"/>
    </source>
</evidence>
<feature type="transmembrane region" description="Helical" evidence="8">
    <location>
        <begin position="139"/>
        <end position="159"/>
    </location>
</feature>
<dbReference type="PANTHER" id="PTHR30330:SF7">
    <property type="entry name" value="SODIUM_PROTON-DEPENDENT ALANINE CARRIER PROTEIN YRBD-RELATED"/>
    <property type="match status" value="1"/>
</dbReference>
<dbReference type="Gene3D" id="1.20.1740.10">
    <property type="entry name" value="Amino acid/polyamine transporter I"/>
    <property type="match status" value="1"/>
</dbReference>
<accession>A0ABT3RGD4</accession>
<proteinExistence type="inferred from homology"/>
<evidence type="ECO:0000256" key="7">
    <source>
        <dbReference type="ARBA" id="ARBA00023136"/>
    </source>
</evidence>
<keyword evidence="5 8" id="KW-0812">Transmembrane</keyword>
<organism evidence="9 10">
    <name type="scientific">Pontibacter anaerobius</name>
    <dbReference type="NCBI Taxonomy" id="2993940"/>
    <lineage>
        <taxon>Bacteria</taxon>
        <taxon>Pseudomonadati</taxon>
        <taxon>Bacteroidota</taxon>
        <taxon>Cytophagia</taxon>
        <taxon>Cytophagales</taxon>
        <taxon>Hymenobacteraceae</taxon>
        <taxon>Pontibacter</taxon>
    </lineage>
</organism>
<keyword evidence="4 8" id="KW-1003">Cell membrane</keyword>
<feature type="transmembrane region" description="Helical" evidence="8">
    <location>
        <begin position="413"/>
        <end position="435"/>
    </location>
</feature>
<protein>
    <submittedName>
        <fullName evidence="9">Alanine/glycine:cation symporter family protein</fullName>
    </submittedName>
</protein>
<evidence type="ECO:0000313" key="9">
    <source>
        <dbReference type="EMBL" id="MCX2740888.1"/>
    </source>
</evidence>
<dbReference type="NCBIfam" id="TIGR00835">
    <property type="entry name" value="agcS"/>
    <property type="match status" value="1"/>
</dbReference>
<evidence type="ECO:0000256" key="6">
    <source>
        <dbReference type="ARBA" id="ARBA00022989"/>
    </source>
</evidence>
<dbReference type="PROSITE" id="PS00873">
    <property type="entry name" value="NA_ALANINE_SYMP"/>
    <property type="match status" value="1"/>
</dbReference>
<evidence type="ECO:0000313" key="10">
    <source>
        <dbReference type="Proteomes" id="UP001207228"/>
    </source>
</evidence>
<evidence type="ECO:0000256" key="2">
    <source>
        <dbReference type="ARBA" id="ARBA00009261"/>
    </source>
</evidence>
<feature type="transmembrane region" description="Helical" evidence="8">
    <location>
        <begin position="351"/>
        <end position="374"/>
    </location>
</feature>
<feature type="transmembrane region" description="Helical" evidence="8">
    <location>
        <begin position="56"/>
        <end position="84"/>
    </location>
</feature>
<name>A0ABT3RGD4_9BACT</name>
<feature type="transmembrane region" description="Helical" evidence="8">
    <location>
        <begin position="12"/>
        <end position="35"/>
    </location>
</feature>
<dbReference type="EMBL" id="JAPFQO010000008">
    <property type="protein sequence ID" value="MCX2740888.1"/>
    <property type="molecule type" value="Genomic_DNA"/>
</dbReference>
<keyword evidence="3 8" id="KW-0813">Transport</keyword>
<feature type="transmembrane region" description="Helical" evidence="8">
    <location>
        <begin position="171"/>
        <end position="192"/>
    </location>
</feature>
<gene>
    <name evidence="9" type="ORF">OO017_13100</name>
</gene>
<keyword evidence="10" id="KW-1185">Reference proteome</keyword>
<dbReference type="Proteomes" id="UP001207228">
    <property type="component" value="Unassembled WGS sequence"/>
</dbReference>
<keyword evidence="8" id="KW-0769">Symport</keyword>
<keyword evidence="6 8" id="KW-1133">Transmembrane helix</keyword>
<feature type="transmembrane region" description="Helical" evidence="8">
    <location>
        <begin position="386"/>
        <end position="407"/>
    </location>
</feature>
<comment type="caution">
    <text evidence="9">The sequence shown here is derived from an EMBL/GenBank/DDBJ whole genome shotgun (WGS) entry which is preliminary data.</text>
</comment>
<sequence>MENLISSINDIVWSNALIILCLGAGIYFSVVTKFLQVRYIREMLRLLFNGQSSQKGISSFQAFTVAIAGRVGTGNIAGVATAIAMGGPGAVFWMWVIAFLGSSSAFIEATLGQIYKQVKDGEYRGGPAYYIEKGLGVKWYAVVFAVATIVSMALFLPGVQSNSIASSVNTAFDIPVAVTGGAVTAVLALIIMGGVKRIGKVAEVAVPFMAGAYILMTVIIIAMNISEVPAVISLIFRSAFDIEPAFAGVFGMAISWGVKRGIYSNEAGQGTAPHAAAAAEVSHPAKQGLVQAFSVYVDTMFVCTATAFMILFTGQYNVVNPEGGFIVENLPGVSFGPEYTQMAVNTYFPSLGSGFVAVSLLLFAFTTIMAYYYIAETNLSYLNTKGNKWMIWVLRALILAATFYGSIKTAESAWMLGDIGVGIMAWLNVVAIILLRKPALRALRDYQAQRAAGLDPVFNPSAIGIENAEEWNEDVQEDKALQAV</sequence>
<keyword evidence="7 8" id="KW-0472">Membrane</keyword>
<feature type="transmembrane region" description="Helical" evidence="8">
    <location>
        <begin position="204"/>
        <end position="225"/>
    </location>
</feature>
<dbReference type="PRINTS" id="PR00175">
    <property type="entry name" value="NAALASMPORT"/>
</dbReference>
<dbReference type="RefSeq" id="WP_266052951.1">
    <property type="nucleotide sequence ID" value="NZ_JAPFQO010000008.1"/>
</dbReference>
<evidence type="ECO:0000256" key="3">
    <source>
        <dbReference type="ARBA" id="ARBA00022448"/>
    </source>
</evidence>
<evidence type="ECO:0000256" key="5">
    <source>
        <dbReference type="ARBA" id="ARBA00022692"/>
    </source>
</evidence>
<dbReference type="PANTHER" id="PTHR30330">
    <property type="entry name" value="AGSS FAMILY TRANSPORTER, SODIUM-ALANINE"/>
    <property type="match status" value="1"/>
</dbReference>
<dbReference type="InterPro" id="IPR001463">
    <property type="entry name" value="Na/Ala_symport"/>
</dbReference>
<comment type="subcellular location">
    <subcellularLocation>
        <location evidence="1 8">Cell membrane</location>
        <topology evidence="1 8">Multi-pass membrane protein</topology>
    </subcellularLocation>
</comment>
<evidence type="ECO:0000256" key="4">
    <source>
        <dbReference type="ARBA" id="ARBA00022475"/>
    </source>
</evidence>
<reference evidence="9 10" key="1">
    <citation type="submission" date="2022-11" db="EMBL/GenBank/DDBJ databases">
        <title>The characterization of three novel Bacteroidetes species and genomic analysis of their roles in tidal elemental geochemical cycles.</title>
        <authorList>
            <person name="Ma K.-J."/>
        </authorList>
    </citation>
    <scope>NUCLEOTIDE SEQUENCE [LARGE SCALE GENOMIC DNA]</scope>
    <source>
        <strain evidence="9 10">M82</strain>
    </source>
</reference>
<evidence type="ECO:0000256" key="1">
    <source>
        <dbReference type="ARBA" id="ARBA00004651"/>
    </source>
</evidence>
<feature type="transmembrane region" description="Helical" evidence="8">
    <location>
        <begin position="90"/>
        <end position="111"/>
    </location>
</feature>
<feature type="transmembrane region" description="Helical" evidence="8">
    <location>
        <begin position="293"/>
        <end position="312"/>
    </location>
</feature>